<evidence type="ECO:0000256" key="1">
    <source>
        <dbReference type="SAM" id="MobiDB-lite"/>
    </source>
</evidence>
<proteinExistence type="predicted"/>
<keyword evidence="3" id="KW-1185">Reference proteome</keyword>
<dbReference type="EMBL" id="CP018477">
    <property type="protein sequence ID" value="ASV75513.1"/>
    <property type="molecule type" value="Genomic_DNA"/>
</dbReference>
<evidence type="ECO:0000313" key="2">
    <source>
        <dbReference type="EMBL" id="ASV75513.1"/>
    </source>
</evidence>
<feature type="compositionally biased region" description="Basic and acidic residues" evidence="1">
    <location>
        <begin position="27"/>
        <end position="36"/>
    </location>
</feature>
<dbReference type="AlphaFoldDB" id="A0A286RHT3"/>
<name>A0A286RHT3_9BACT</name>
<evidence type="ECO:0000313" key="3">
    <source>
        <dbReference type="Proteomes" id="UP000215086"/>
    </source>
</evidence>
<feature type="region of interest" description="Disordered" evidence="1">
    <location>
        <begin position="20"/>
        <end position="39"/>
    </location>
</feature>
<gene>
    <name evidence="2" type="ORF">THTE_2911</name>
</gene>
<reference evidence="2 3" key="1">
    <citation type="journal article" name="Front. Microbiol.">
        <title>Sugar Metabolism of the First Thermophilic Planctomycete Thermogutta terrifontis: Comparative Genomic and Transcriptomic Approaches.</title>
        <authorList>
            <person name="Elcheninov A.G."/>
            <person name="Menzel P."/>
            <person name="Gudbergsdottir S.R."/>
            <person name="Slesarev A.I."/>
            <person name="Kadnikov V.V."/>
            <person name="Krogh A."/>
            <person name="Bonch-Osmolovskaya E.A."/>
            <person name="Peng X."/>
            <person name="Kublanov I.V."/>
        </authorList>
    </citation>
    <scope>NUCLEOTIDE SEQUENCE [LARGE SCALE GENOMIC DNA]</scope>
    <source>
        <strain evidence="2 3">R1</strain>
    </source>
</reference>
<sequence>MPALRKRSLQYAAKPSVRRLNWSPDDPLSHPDKTDMQGDILVREQLPF</sequence>
<protein>
    <submittedName>
        <fullName evidence="2">Uncharacterized protein</fullName>
    </submittedName>
</protein>
<dbReference type="Proteomes" id="UP000215086">
    <property type="component" value="Chromosome"/>
</dbReference>
<dbReference type="KEGG" id="ttf:THTE_2911"/>
<accession>A0A286RHT3</accession>
<organism evidence="2 3">
    <name type="scientific">Thermogutta terrifontis</name>
    <dbReference type="NCBI Taxonomy" id="1331910"/>
    <lineage>
        <taxon>Bacteria</taxon>
        <taxon>Pseudomonadati</taxon>
        <taxon>Planctomycetota</taxon>
        <taxon>Planctomycetia</taxon>
        <taxon>Pirellulales</taxon>
        <taxon>Thermoguttaceae</taxon>
        <taxon>Thermogutta</taxon>
    </lineage>
</organism>